<reference evidence="5 6" key="2">
    <citation type="submission" date="2020-03" db="EMBL/GenBank/DDBJ databases">
        <authorList>
            <person name="Ichikawa N."/>
            <person name="Kimura A."/>
            <person name="Kitahashi Y."/>
            <person name="Uohara A."/>
        </authorList>
    </citation>
    <scope>NUCLEOTIDE SEQUENCE [LARGE SCALE GENOMIC DNA]</scope>
    <source>
        <strain evidence="5 6">NBRC 108638</strain>
    </source>
</reference>
<reference evidence="5 6" key="1">
    <citation type="submission" date="2020-03" db="EMBL/GenBank/DDBJ databases">
        <title>Whole genome shotgun sequence of Phytohabitans rumicis NBRC 108638.</title>
        <authorList>
            <person name="Komaki H."/>
            <person name="Tamura T."/>
        </authorList>
    </citation>
    <scope>NUCLEOTIDE SEQUENCE [LARGE SCALE GENOMIC DNA]</scope>
    <source>
        <strain evidence="5 6">NBRC 108638</strain>
    </source>
</reference>
<dbReference type="Pfam" id="PF13006">
    <property type="entry name" value="Nterm_IS4"/>
    <property type="match status" value="1"/>
</dbReference>
<dbReference type="Gene3D" id="3.90.350.10">
    <property type="entry name" value="Transposase Inhibitor Protein From Tn5, Chain A, domain 1"/>
    <property type="match status" value="1"/>
</dbReference>
<dbReference type="InterPro" id="IPR012337">
    <property type="entry name" value="RNaseH-like_sf"/>
</dbReference>
<comment type="caution">
    <text evidence="5">The sequence shown here is derived from an EMBL/GenBank/DDBJ whole genome shotgun (WGS) entry which is preliminary data.</text>
</comment>
<evidence type="ECO:0008006" key="7">
    <source>
        <dbReference type="Google" id="ProtNLM"/>
    </source>
</evidence>
<keyword evidence="2" id="KW-1133">Transmembrane helix</keyword>
<dbReference type="InterPro" id="IPR002559">
    <property type="entry name" value="Transposase_11"/>
</dbReference>
<evidence type="ECO:0000313" key="6">
    <source>
        <dbReference type="Proteomes" id="UP000482960"/>
    </source>
</evidence>
<dbReference type="PANTHER" id="PTHR37529">
    <property type="entry name" value="TRANSPOSASE INSG FOR INSERTION SEQUENCE ELEMENT IS4-RELATED"/>
    <property type="match status" value="1"/>
</dbReference>
<dbReference type="EMBL" id="BLPG01000001">
    <property type="protein sequence ID" value="GFJ93342.1"/>
    <property type="molecule type" value="Genomic_DNA"/>
</dbReference>
<dbReference type="GO" id="GO:0004803">
    <property type="term" value="F:transposase activity"/>
    <property type="evidence" value="ECO:0007669"/>
    <property type="project" value="InterPro"/>
</dbReference>
<dbReference type="InterPro" id="IPR047952">
    <property type="entry name" value="Transpos_IS4"/>
</dbReference>
<feature type="domain" description="Transposase IS4-like" evidence="3">
    <location>
        <begin position="100"/>
        <end position="300"/>
    </location>
</feature>
<protein>
    <recommendedName>
        <fullName evidence="7">Transposase IS4-like domain-containing protein</fullName>
    </recommendedName>
</protein>
<keyword evidence="2" id="KW-0812">Transmembrane</keyword>
<evidence type="ECO:0000256" key="2">
    <source>
        <dbReference type="SAM" id="Phobius"/>
    </source>
</evidence>
<keyword evidence="2" id="KW-0472">Membrane</keyword>
<proteinExistence type="predicted"/>
<dbReference type="RefSeq" id="WP_345541860.1">
    <property type="nucleotide sequence ID" value="NZ_BAABJB010000065.1"/>
</dbReference>
<dbReference type="GO" id="GO:0003677">
    <property type="term" value="F:DNA binding"/>
    <property type="evidence" value="ECO:0007669"/>
    <property type="project" value="InterPro"/>
</dbReference>
<dbReference type="InterPro" id="IPR024473">
    <property type="entry name" value="Transposases_IS4_N"/>
</dbReference>
<dbReference type="AlphaFoldDB" id="A0A6V8L7V8"/>
<feature type="compositionally biased region" description="Polar residues" evidence="1">
    <location>
        <begin position="304"/>
        <end position="314"/>
    </location>
</feature>
<organism evidence="5 6">
    <name type="scientific">Phytohabitans rumicis</name>
    <dbReference type="NCBI Taxonomy" id="1076125"/>
    <lineage>
        <taxon>Bacteria</taxon>
        <taxon>Bacillati</taxon>
        <taxon>Actinomycetota</taxon>
        <taxon>Actinomycetes</taxon>
        <taxon>Micromonosporales</taxon>
        <taxon>Micromonosporaceae</taxon>
    </lineage>
</organism>
<accession>A0A6V8L7V8</accession>
<dbReference type="GO" id="GO:0006313">
    <property type="term" value="P:DNA transposition"/>
    <property type="evidence" value="ECO:0007669"/>
    <property type="project" value="InterPro"/>
</dbReference>
<dbReference type="PANTHER" id="PTHR37529:SF1">
    <property type="entry name" value="TRANSPOSASE INSG FOR INSERTION SEQUENCE ELEMENT IS4-RELATED"/>
    <property type="match status" value="1"/>
</dbReference>
<gene>
    <name evidence="5" type="ORF">Prum_069840</name>
</gene>
<evidence type="ECO:0000256" key="1">
    <source>
        <dbReference type="SAM" id="MobiDB-lite"/>
    </source>
</evidence>
<feature type="domain" description="Transposase IS4 N-terminal" evidence="4">
    <location>
        <begin position="1"/>
        <end position="80"/>
    </location>
</feature>
<sequence>MVDAALAATDTVRRRTRQLPARVVVYLLLAGCLFAEVGYRQVWHKLTAGLAGLVVAGPSENAMWQARTRLGVAPLRWLFDLLRGPAGPAGTAGVFWCRLLVCAIDGTTLDVPDAARSRSVYAKHRCNHGGSGYPLVRLVALVACGSRTVIDAVFGPTSIGEGGYTRRLARSLHAGMIVLLDRGFDDAKLLEVLAGTKAHLLVRLKNNRKLPVLRRYRDGSVLSQIGKVQVRVVEAEITIATTAGRRTGRYRLATTLLDHQRYPACALVTLYHQRWEIETVYLELKSSILGGRVLRARTPPGSLRRSTPCSSATRSCVPRSWTRSPPTAAMSIPTAAASPPPWPQPATRSSWPRA</sequence>
<feature type="region of interest" description="Disordered" evidence="1">
    <location>
        <begin position="297"/>
        <end position="354"/>
    </location>
</feature>
<dbReference type="Proteomes" id="UP000482960">
    <property type="component" value="Unassembled WGS sequence"/>
</dbReference>
<evidence type="ECO:0000259" key="3">
    <source>
        <dbReference type="Pfam" id="PF01609"/>
    </source>
</evidence>
<feature type="compositionally biased region" description="Low complexity" evidence="1">
    <location>
        <begin position="345"/>
        <end position="354"/>
    </location>
</feature>
<name>A0A6V8L7V8_9ACTN</name>
<evidence type="ECO:0000259" key="4">
    <source>
        <dbReference type="Pfam" id="PF13006"/>
    </source>
</evidence>
<dbReference type="Pfam" id="PF01609">
    <property type="entry name" value="DDE_Tnp_1"/>
    <property type="match status" value="1"/>
</dbReference>
<dbReference type="SUPFAM" id="SSF53098">
    <property type="entry name" value="Ribonuclease H-like"/>
    <property type="match status" value="1"/>
</dbReference>
<feature type="transmembrane region" description="Helical" evidence="2">
    <location>
        <begin position="23"/>
        <end position="43"/>
    </location>
</feature>
<dbReference type="NCBIfam" id="NF033592">
    <property type="entry name" value="transpos_IS4_1"/>
    <property type="match status" value="1"/>
</dbReference>
<keyword evidence="6" id="KW-1185">Reference proteome</keyword>
<feature type="compositionally biased region" description="Low complexity" evidence="1">
    <location>
        <begin position="324"/>
        <end position="337"/>
    </location>
</feature>
<evidence type="ECO:0000313" key="5">
    <source>
        <dbReference type="EMBL" id="GFJ93342.1"/>
    </source>
</evidence>